<dbReference type="KEGG" id="taer:GT409_11225"/>
<organism evidence="1 2">
    <name type="scientific">Tichowtungia aerotolerans</name>
    <dbReference type="NCBI Taxonomy" id="2697043"/>
    <lineage>
        <taxon>Bacteria</taxon>
        <taxon>Pseudomonadati</taxon>
        <taxon>Kiritimatiellota</taxon>
        <taxon>Tichowtungiia</taxon>
        <taxon>Tichowtungiales</taxon>
        <taxon>Tichowtungiaceae</taxon>
        <taxon>Tichowtungia</taxon>
    </lineage>
</organism>
<sequence>MIIDSIKNHTIYPYGELWEKAFEFLRTASPELENGKIVLDDTDLFAGVDCYETKDRSEAKLETHRRYVDIQVLLSGTEALDIFPRKGLTVSEPYDTDKDAEFYEAPETAPIRVTLTPGQFIVFFPEDAHMPCLNVNDTSKPVQKVVIKLRADRLRKD</sequence>
<gene>
    <name evidence="1" type="ORF">GT409_11225</name>
</gene>
<dbReference type="PANTHER" id="PTHR34986:SF1">
    <property type="entry name" value="PROTEIN YIAL"/>
    <property type="match status" value="1"/>
</dbReference>
<dbReference type="Proteomes" id="UP000464954">
    <property type="component" value="Chromosome"/>
</dbReference>
<dbReference type="GO" id="GO:0005829">
    <property type="term" value="C:cytosol"/>
    <property type="evidence" value="ECO:0007669"/>
    <property type="project" value="TreeGrafter"/>
</dbReference>
<dbReference type="NCBIfam" id="TIGR00022">
    <property type="entry name" value="YhcH/YjgK/YiaL family protein"/>
    <property type="match status" value="1"/>
</dbReference>
<dbReference type="PANTHER" id="PTHR34986">
    <property type="entry name" value="EVOLVED BETA-GALACTOSIDASE SUBUNIT BETA"/>
    <property type="match status" value="1"/>
</dbReference>
<dbReference type="InterPro" id="IPR004375">
    <property type="entry name" value="NanQ/TabA/YiaL"/>
</dbReference>
<protein>
    <submittedName>
        <fullName evidence="1">DUF386 family protein</fullName>
    </submittedName>
</protein>
<dbReference type="Pfam" id="PF04074">
    <property type="entry name" value="DUF386"/>
    <property type="match status" value="1"/>
</dbReference>
<keyword evidence="2" id="KW-1185">Reference proteome</keyword>
<name>A0A6P1MBS3_9BACT</name>
<dbReference type="SUPFAM" id="SSF51197">
    <property type="entry name" value="Clavaminate synthase-like"/>
    <property type="match status" value="1"/>
</dbReference>
<accession>A0A6P1MBS3</accession>
<proteinExistence type="predicted"/>
<dbReference type="InterPro" id="IPR037012">
    <property type="entry name" value="NanQ/TabA/YiaL_sf"/>
</dbReference>
<dbReference type="EMBL" id="CP047593">
    <property type="protein sequence ID" value="QHI69994.1"/>
    <property type="molecule type" value="Genomic_DNA"/>
</dbReference>
<dbReference type="Gene3D" id="2.60.120.370">
    <property type="entry name" value="YhcH/YjgK/YiaL"/>
    <property type="match status" value="1"/>
</dbReference>
<dbReference type="RefSeq" id="WP_160629173.1">
    <property type="nucleotide sequence ID" value="NZ_CP047593.1"/>
</dbReference>
<evidence type="ECO:0000313" key="2">
    <source>
        <dbReference type="Proteomes" id="UP000464954"/>
    </source>
</evidence>
<evidence type="ECO:0000313" key="1">
    <source>
        <dbReference type="EMBL" id="QHI69994.1"/>
    </source>
</evidence>
<dbReference type="AlphaFoldDB" id="A0A6P1MBS3"/>
<reference evidence="1 2" key="1">
    <citation type="submission" date="2020-01" db="EMBL/GenBank/DDBJ databases">
        <title>Ponticoccus aerotolerans gen. nov., sp. nov., an anaerobic bacterium and proposal of Ponticoccusceae fam. nov., Ponticoccusles ord. nov. and Ponticoccuse classis nov. in the phylum Kiritimatiellaeota.</title>
        <authorList>
            <person name="Zhou L.Y."/>
            <person name="Du Z.J."/>
        </authorList>
    </citation>
    <scope>NUCLEOTIDE SEQUENCE [LARGE SCALE GENOMIC DNA]</scope>
    <source>
        <strain evidence="1 2">S-5007</strain>
    </source>
</reference>